<protein>
    <recommendedName>
        <fullName evidence="4">Calcium-binding protein</fullName>
    </recommendedName>
</protein>
<reference evidence="2 3" key="1">
    <citation type="submission" date="2023-03" db="EMBL/GenBank/DDBJ databases">
        <title>Isolation and description of six Streptomyces strains from soil environments, able to metabolize different microbial glucans.</title>
        <authorList>
            <person name="Widen T."/>
            <person name="Larsbrink J."/>
        </authorList>
    </citation>
    <scope>NUCLEOTIDE SEQUENCE [LARGE SCALE GENOMIC DNA]</scope>
    <source>
        <strain evidence="2 3">Mut2</strain>
    </source>
</reference>
<accession>A0ABY9I510</accession>
<dbReference type="EMBL" id="CP120992">
    <property type="protein sequence ID" value="WLQ41248.1"/>
    <property type="molecule type" value="Genomic_DNA"/>
</dbReference>
<dbReference type="Proteomes" id="UP001229952">
    <property type="component" value="Chromosome"/>
</dbReference>
<evidence type="ECO:0000313" key="2">
    <source>
        <dbReference type="EMBL" id="WLQ41248.1"/>
    </source>
</evidence>
<sequence length="270" mass="28867">MKTGSRTGAVTALAGALVLSAFTAPTAQAAGTGITVTEIVVNGGKPVVVGTTDVKEPRITFRIHLPAGLSTAKPAAWDVYPYLYHGGTAAKEWERNGFQGIYTCYETTTRISDCEGTLYIDPRYRLKSTKDATTWKIGVATQLWTADDHLKTEQFTTAPGGVQIRRWAKATVNASPEPVKKGKTLTVTGSLKRADWAKHTYTGVAAATVKLQFRKKGSSAYATVKTVTSSSTGALKTTVKASVDGYWRWSFGGWSTTGAATSPVDYVDVN</sequence>
<evidence type="ECO:0000256" key="1">
    <source>
        <dbReference type="SAM" id="SignalP"/>
    </source>
</evidence>
<name>A0ABY9I510_9ACTN</name>
<evidence type="ECO:0008006" key="4">
    <source>
        <dbReference type="Google" id="ProtNLM"/>
    </source>
</evidence>
<evidence type="ECO:0000313" key="3">
    <source>
        <dbReference type="Proteomes" id="UP001229952"/>
    </source>
</evidence>
<keyword evidence="3" id="KW-1185">Reference proteome</keyword>
<feature type="signal peptide" evidence="1">
    <location>
        <begin position="1"/>
        <end position="29"/>
    </location>
</feature>
<feature type="chain" id="PRO_5045348007" description="Calcium-binding protein" evidence="1">
    <location>
        <begin position="30"/>
        <end position="270"/>
    </location>
</feature>
<organism evidence="2 3">
    <name type="scientific">Streptomyces laculatispora</name>
    <dbReference type="NCBI Taxonomy" id="887464"/>
    <lineage>
        <taxon>Bacteria</taxon>
        <taxon>Bacillati</taxon>
        <taxon>Actinomycetota</taxon>
        <taxon>Actinomycetes</taxon>
        <taxon>Kitasatosporales</taxon>
        <taxon>Streptomycetaceae</taxon>
        <taxon>Streptomyces</taxon>
    </lineage>
</organism>
<dbReference type="RefSeq" id="WP_306087944.1">
    <property type="nucleotide sequence ID" value="NZ_CP120992.1"/>
</dbReference>
<gene>
    <name evidence="2" type="ORF">P8A22_15390</name>
</gene>
<proteinExistence type="predicted"/>
<keyword evidence="1" id="KW-0732">Signal</keyword>